<dbReference type="Proteomes" id="UP000199068">
    <property type="component" value="Unassembled WGS sequence"/>
</dbReference>
<dbReference type="CDD" id="cd00610">
    <property type="entry name" value="OAT_like"/>
    <property type="match status" value="1"/>
</dbReference>
<dbReference type="GO" id="GO:0030170">
    <property type="term" value="F:pyridoxal phosphate binding"/>
    <property type="evidence" value="ECO:0007669"/>
    <property type="project" value="InterPro"/>
</dbReference>
<dbReference type="InterPro" id="IPR050103">
    <property type="entry name" value="Class-III_PLP-dep_AT"/>
</dbReference>
<keyword evidence="5 6" id="KW-0663">Pyridoxal phosphate</keyword>
<keyword evidence="4 7" id="KW-0808">Transferase</keyword>
<dbReference type="InterPro" id="IPR015424">
    <property type="entry name" value="PyrdxlP-dep_Trfase"/>
</dbReference>
<accession>A0A1G9MGP9</accession>
<dbReference type="AlphaFoldDB" id="A0A1G9MGP9"/>
<name>A0A1G9MGP9_9FIRM</name>
<dbReference type="InterPro" id="IPR015421">
    <property type="entry name" value="PyrdxlP-dep_Trfase_major"/>
</dbReference>
<evidence type="ECO:0000313" key="7">
    <source>
        <dbReference type="EMBL" id="SDL73448.1"/>
    </source>
</evidence>
<keyword evidence="8" id="KW-1185">Reference proteome</keyword>
<dbReference type="PANTHER" id="PTHR11986">
    <property type="entry name" value="AMINOTRANSFERASE CLASS III"/>
    <property type="match status" value="1"/>
</dbReference>
<dbReference type="GO" id="GO:0008483">
    <property type="term" value="F:transaminase activity"/>
    <property type="evidence" value="ECO:0007669"/>
    <property type="project" value="UniProtKB-KW"/>
</dbReference>
<dbReference type="Pfam" id="PF00202">
    <property type="entry name" value="Aminotran_3"/>
    <property type="match status" value="1"/>
</dbReference>
<dbReference type="GO" id="GO:0042802">
    <property type="term" value="F:identical protein binding"/>
    <property type="evidence" value="ECO:0007669"/>
    <property type="project" value="TreeGrafter"/>
</dbReference>
<dbReference type="PANTHER" id="PTHR11986:SF79">
    <property type="entry name" value="ACETYLORNITHINE AMINOTRANSFERASE, MITOCHONDRIAL"/>
    <property type="match status" value="1"/>
</dbReference>
<comment type="cofactor">
    <cofactor evidence="1">
        <name>pyridoxal 5'-phosphate</name>
        <dbReference type="ChEBI" id="CHEBI:597326"/>
    </cofactor>
</comment>
<dbReference type="PIRSF" id="PIRSF000521">
    <property type="entry name" value="Transaminase_4ab_Lys_Orn"/>
    <property type="match status" value="1"/>
</dbReference>
<dbReference type="NCBIfam" id="NF002325">
    <property type="entry name" value="PRK01278.1"/>
    <property type="match status" value="1"/>
</dbReference>
<evidence type="ECO:0000313" key="8">
    <source>
        <dbReference type="Proteomes" id="UP000199068"/>
    </source>
</evidence>
<evidence type="ECO:0000256" key="3">
    <source>
        <dbReference type="ARBA" id="ARBA00022605"/>
    </source>
</evidence>
<keyword evidence="2 7" id="KW-0032">Aminotransferase</keyword>
<dbReference type="RefSeq" id="WP_092724919.1">
    <property type="nucleotide sequence ID" value="NZ_FNGW01000003.1"/>
</dbReference>
<dbReference type="NCBIfam" id="TIGR00707">
    <property type="entry name" value="argD"/>
    <property type="match status" value="1"/>
</dbReference>
<dbReference type="SUPFAM" id="SSF53383">
    <property type="entry name" value="PLP-dependent transferases"/>
    <property type="match status" value="1"/>
</dbReference>
<dbReference type="InterPro" id="IPR004636">
    <property type="entry name" value="AcOrn/SuccOrn_fam"/>
</dbReference>
<protein>
    <submittedName>
        <fullName evidence="7">Acetylornithine/N-succinyldiaminopimelate aminotransferase</fullName>
    </submittedName>
</protein>
<organism evidence="7 8">
    <name type="scientific">Romboutsia lituseburensis DSM 797</name>
    <dbReference type="NCBI Taxonomy" id="1121325"/>
    <lineage>
        <taxon>Bacteria</taxon>
        <taxon>Bacillati</taxon>
        <taxon>Bacillota</taxon>
        <taxon>Clostridia</taxon>
        <taxon>Peptostreptococcales</taxon>
        <taxon>Peptostreptococcaceae</taxon>
        <taxon>Romboutsia</taxon>
    </lineage>
</organism>
<evidence type="ECO:0000256" key="6">
    <source>
        <dbReference type="RuleBase" id="RU003560"/>
    </source>
</evidence>
<dbReference type="EMBL" id="FNGW01000003">
    <property type="protein sequence ID" value="SDL73448.1"/>
    <property type="molecule type" value="Genomic_DNA"/>
</dbReference>
<dbReference type="InterPro" id="IPR015422">
    <property type="entry name" value="PyrdxlP-dep_Trfase_small"/>
</dbReference>
<proteinExistence type="inferred from homology"/>
<dbReference type="InterPro" id="IPR005814">
    <property type="entry name" value="Aminotrans_3"/>
</dbReference>
<dbReference type="Gene3D" id="3.90.1150.10">
    <property type="entry name" value="Aspartate Aminotransferase, domain 1"/>
    <property type="match status" value="1"/>
</dbReference>
<evidence type="ECO:0000256" key="2">
    <source>
        <dbReference type="ARBA" id="ARBA00022576"/>
    </source>
</evidence>
<gene>
    <name evidence="7" type="ORF">SAMN04515677_103219</name>
</gene>
<reference evidence="7 8" key="1">
    <citation type="submission" date="2016-10" db="EMBL/GenBank/DDBJ databases">
        <authorList>
            <person name="de Groot N.N."/>
        </authorList>
    </citation>
    <scope>NUCLEOTIDE SEQUENCE [LARGE SCALE GENOMIC DNA]</scope>
    <source>
        <strain evidence="7 8">DSM 797</strain>
    </source>
</reference>
<evidence type="ECO:0000256" key="4">
    <source>
        <dbReference type="ARBA" id="ARBA00022679"/>
    </source>
</evidence>
<evidence type="ECO:0000256" key="5">
    <source>
        <dbReference type="ARBA" id="ARBA00022898"/>
    </source>
</evidence>
<dbReference type="Gene3D" id="3.40.640.10">
    <property type="entry name" value="Type I PLP-dependent aspartate aminotransferase-like (Major domain)"/>
    <property type="match status" value="1"/>
</dbReference>
<comment type="similarity">
    <text evidence="6">Belongs to the class-III pyridoxal-phosphate-dependent aminotransferase family.</text>
</comment>
<sequence length="405" mass="44851">MKLNEAKLTKQELKDLTKKYMIETYERFDFIAQTAKDMYLYDEEGNGYLDFYGGVAVNSAGSCNEKVVEAVCDQVKDIIHTFNYPYTVPQVLLAKLICETIGMDKIFYQNSGAEANEAMIKMARKYGTDNYGPNKYHIITAKSSFHGRTYGAMSATGQPDNGCQLGFKPMLPGFSYADFNDVDSFRKLVTDDTIAIMIEPVQGEGGVRPATQEFIDGIKELCEEKRLLLLFDEIQTGWCRTGEVMAYMNYNVKPDIVSMAKAMGGGMPISAVCASKEVSKAFTMGSHGSTYGGNPVCCAAAYAQINELLDRKLADNAKKMGEYFMNKLKDLPHVKDVRGKGLLVGVEFDLPIGLDIKHNCIDRKLLVTLIGTSIIRMVPPLILTKADCDKAYEILKESVQAALAK</sequence>
<evidence type="ECO:0000256" key="1">
    <source>
        <dbReference type="ARBA" id="ARBA00001933"/>
    </source>
</evidence>
<keyword evidence="3" id="KW-0028">Amino-acid biosynthesis</keyword>
<dbReference type="STRING" id="1121325.SAMN04515677_103219"/>
<dbReference type="GO" id="GO:0006526">
    <property type="term" value="P:L-arginine biosynthetic process"/>
    <property type="evidence" value="ECO:0007669"/>
    <property type="project" value="UniProtKB-ARBA"/>
</dbReference>
<dbReference type="FunFam" id="3.40.640.10:FF:000004">
    <property type="entry name" value="Acetylornithine aminotransferase"/>
    <property type="match status" value="1"/>
</dbReference>